<dbReference type="EMBL" id="SHRR01000003">
    <property type="protein sequence ID" value="TCE88252.1"/>
    <property type="molecule type" value="Genomic_DNA"/>
</dbReference>
<reference evidence="3 4" key="1">
    <citation type="journal article" date="2018" name="Sci. Rep.">
        <title>Genomic diversity and distribution of Bifidobacterium longum subsp. longum across the human lifespan.</title>
        <authorList>
            <person name="Odamaki T."/>
            <person name="Bottacini F."/>
            <person name="Kato K."/>
            <person name="Mitsuyama E."/>
            <person name="Yoshida K."/>
            <person name="Horigome A."/>
            <person name="Xiao J.Z."/>
            <person name="van Sinderen D."/>
        </authorList>
    </citation>
    <scope>NUCLEOTIDE SEQUENCE [LARGE SCALE GENOMIC DNA]</scope>
    <source>
        <strain evidence="3 4">MCC10070</strain>
    </source>
</reference>
<evidence type="ECO:0000256" key="2">
    <source>
        <dbReference type="SAM" id="Phobius"/>
    </source>
</evidence>
<feature type="transmembrane region" description="Helical" evidence="2">
    <location>
        <begin position="6"/>
        <end position="25"/>
    </location>
</feature>
<keyword evidence="2" id="KW-0472">Membrane</keyword>
<comment type="caution">
    <text evidence="3">The sequence shown here is derived from an EMBL/GenBank/DDBJ whole genome shotgun (WGS) entry which is preliminary data.</text>
</comment>
<evidence type="ECO:0000256" key="1">
    <source>
        <dbReference type="SAM" id="MobiDB-lite"/>
    </source>
</evidence>
<evidence type="ECO:0000313" key="3">
    <source>
        <dbReference type="EMBL" id="TCE88252.1"/>
    </source>
</evidence>
<dbReference type="Proteomes" id="UP000291814">
    <property type="component" value="Unassembled WGS sequence"/>
</dbReference>
<dbReference type="AlphaFoldDB" id="A0A4R0TWJ5"/>
<gene>
    <name evidence="3" type="ORF">MCC10070_0217</name>
</gene>
<keyword evidence="2" id="KW-0812">Transmembrane</keyword>
<feature type="region of interest" description="Disordered" evidence="1">
    <location>
        <begin position="72"/>
        <end position="94"/>
    </location>
</feature>
<sequence>MTESIISALIGTGGVAVGACVQFVATWAKTRSDKDTDASRLLIEAQRQLDQSARDRQLLWLWNRELVDAIWRRAPPPPPSAPDGLFQDNDDGKE</sequence>
<dbReference type="RefSeq" id="WP_032737331.1">
    <property type="nucleotide sequence ID" value="NZ_JBPFIP010000005.1"/>
</dbReference>
<accession>A0A4R0TWJ5</accession>
<keyword evidence="2" id="KW-1133">Transmembrane helix</keyword>
<organism evidence="3 4">
    <name type="scientific">Bifidobacterium longum subsp. longum</name>
    <dbReference type="NCBI Taxonomy" id="1679"/>
    <lineage>
        <taxon>Bacteria</taxon>
        <taxon>Bacillati</taxon>
        <taxon>Actinomycetota</taxon>
        <taxon>Actinomycetes</taxon>
        <taxon>Bifidobacteriales</taxon>
        <taxon>Bifidobacteriaceae</taxon>
        <taxon>Bifidobacterium</taxon>
    </lineage>
</organism>
<evidence type="ECO:0000313" key="4">
    <source>
        <dbReference type="Proteomes" id="UP000291814"/>
    </source>
</evidence>
<name>A0A4R0TWJ5_BIFLL</name>
<protein>
    <submittedName>
        <fullName evidence="3">Uncharacterized protein</fullName>
    </submittedName>
</protein>
<proteinExistence type="predicted"/>